<evidence type="ECO:0000313" key="2">
    <source>
        <dbReference type="Proteomes" id="UP001489719"/>
    </source>
</evidence>
<organism evidence="1 2">
    <name type="scientific">Lipomyces orientalis</name>
    <dbReference type="NCBI Taxonomy" id="1233043"/>
    <lineage>
        <taxon>Eukaryota</taxon>
        <taxon>Fungi</taxon>
        <taxon>Dikarya</taxon>
        <taxon>Ascomycota</taxon>
        <taxon>Saccharomycotina</taxon>
        <taxon>Lipomycetes</taxon>
        <taxon>Lipomycetales</taxon>
        <taxon>Lipomycetaceae</taxon>
        <taxon>Lipomyces</taxon>
    </lineage>
</organism>
<evidence type="ECO:0000313" key="1">
    <source>
        <dbReference type="EMBL" id="KAK9324732.1"/>
    </source>
</evidence>
<accession>A0ACC3TUZ7</accession>
<dbReference type="Proteomes" id="UP001489719">
    <property type="component" value="Unassembled WGS sequence"/>
</dbReference>
<dbReference type="EMBL" id="MU970047">
    <property type="protein sequence ID" value="KAK9324732.1"/>
    <property type="molecule type" value="Genomic_DNA"/>
</dbReference>
<protein>
    <submittedName>
        <fullName evidence="1">Uncharacterized protein</fullName>
    </submittedName>
</protein>
<sequence length="1226" mass="140656">MRPALTCKLIREWSRSALHAPGTSVQSCTRRSIARTRMLHRSEALSVAWLRKAVDSRCEVLAMYRARTMSSGALLSPPDEAGDDGSDPPVQRDVRNETVHVQQKFYTAKPAENQWSLMPDDLTPYVLKPRPQRDHPSTGPQSTDSDVDRPHELGEDQILDSDVDWDSDPDTQKPEPIPDWYNLVGSSPRHTRPPLDPNRPKARLPIEERSVEITSDSVAESIDALFNDSRDSAELDPTTGTRPPGITPREAYVIQQADNNRGLSLTQDQYREYVRYKRYVKRYGPIPFSVFIRKTIHYNDPKDASIRNIRLLEDYSALREDEGVFMPADPFCRRKTVEKPELFDRWGVPEEFKLANLPRDFFFMHLDRELNEMKVELPARIVARILPILQRANENTPPYNLILDLYKTRSTAKLVKVLRLLCIAFAIDRDVRLAVLDAFASLMFKLPPAKFASLLGRIYGSAELKNVCKLLSPPGHRHERNQVLWLGSQIRAASDVNPDGARMMLSLLVIHLALEYGYNFQAGSLVVKILRSAPTDLRTKLVPPNLLHVIIGRLLDSIESDKSLGDLRVVVDLWKELIALGGKIHPQHQFKVMELTLNFTDDIPDSPNFIRDPDTVLDLIARQQTGIERIPASFYIGAISRHLNIGNILGALRHYRMMERHMASTHPHPELTAEILHGLSKARLYKQAHEFIVRLNVAAMKSSAIVEAIVNFAARTDNAVLASQILRHVKRPYSRSMLRQVLFFSVKRGDQNARDSMIRLINDVDKISPDEFGMLVNEIYDTHGLAEAFNLLHKSPAHLTIEGWKAVLHKAFLERDYEAASRALSRVKPDADGYYLSTLLTYVSRDMGVAKARNVLQSLLDRTLDVDNKLGRRKTREQLMSAELRRLARSIDQSSDDDLTFTRPRASAIDPELFLYKHRFPARRRERDKHRRLGILEDPRDSPQEPNVTAAAASPLSATAFDMSIFEGTKPTAFSVQIVGRLALHEGDVKTYNWTLVTLEAMGISPVDIRSWFIASVEAYRASEMRSESDRWSLMTMSRKQRSDVDHIVLTRAKAVRERQAAVADDQVLPTKGSTKAATVAVSNVLLRWFKKDWLRTPLNMSKPIDYSKIEYRRLTYRQRQSILYVREQIRRRNKECKEKLQQEWLDISHTDDAKLRVQMTKALLRRYNQTRKVKEYVQVLDRSKDAVELSAIEQMRRFLSSRRERLRMQRRRKRHSGRPEKVTRN</sequence>
<name>A0ACC3TUZ7_9ASCO</name>
<proteinExistence type="predicted"/>
<comment type="caution">
    <text evidence="1">The sequence shown here is derived from an EMBL/GenBank/DDBJ whole genome shotgun (WGS) entry which is preliminary data.</text>
</comment>
<keyword evidence="2" id="KW-1185">Reference proteome</keyword>
<gene>
    <name evidence="1" type="ORF">V1517DRAFT_316714</name>
</gene>
<reference evidence="2" key="1">
    <citation type="journal article" date="2024" name="Front. Bioeng. Biotechnol.">
        <title>Genome-scale model development and genomic sequencing of the oleaginous clade Lipomyces.</title>
        <authorList>
            <person name="Czajka J.J."/>
            <person name="Han Y."/>
            <person name="Kim J."/>
            <person name="Mondo S.J."/>
            <person name="Hofstad B.A."/>
            <person name="Robles A."/>
            <person name="Haridas S."/>
            <person name="Riley R."/>
            <person name="LaButti K."/>
            <person name="Pangilinan J."/>
            <person name="Andreopoulos W."/>
            <person name="Lipzen A."/>
            <person name="Yan J."/>
            <person name="Wang M."/>
            <person name="Ng V."/>
            <person name="Grigoriev I.V."/>
            <person name="Spatafora J.W."/>
            <person name="Magnuson J.K."/>
            <person name="Baker S.E."/>
            <person name="Pomraning K.R."/>
        </authorList>
    </citation>
    <scope>NUCLEOTIDE SEQUENCE [LARGE SCALE GENOMIC DNA]</scope>
    <source>
        <strain evidence="2">CBS 10300</strain>
    </source>
</reference>